<keyword evidence="1" id="KW-0472">Membrane</keyword>
<reference evidence="2 3" key="1">
    <citation type="journal article" date="2020" name="G3 (Bethesda)">
        <title>CeMbio - The Caenorhabditis elegans Microbiome Resource.</title>
        <authorList>
            <person name="Dirksen P."/>
            <person name="Assie A."/>
            <person name="Zimmermann J."/>
            <person name="Zhang F."/>
            <person name="Tietje A.M."/>
            <person name="Marsh S.A."/>
            <person name="Felix M.A."/>
            <person name="Shapira M."/>
            <person name="Kaleta C."/>
            <person name="Schulenburg H."/>
            <person name="Samuel B."/>
        </authorList>
    </citation>
    <scope>NUCLEOTIDE SEQUENCE [LARGE SCALE GENOMIC DNA]</scope>
    <source>
        <strain evidence="2 3">BIGb0172</strain>
    </source>
</reference>
<keyword evidence="3" id="KW-1185">Reference proteome</keyword>
<organism evidence="2 3">
    <name type="scientific">Comamonas piscis</name>
    <dbReference type="NCBI Taxonomy" id="1562974"/>
    <lineage>
        <taxon>Bacteria</taxon>
        <taxon>Pseudomonadati</taxon>
        <taxon>Pseudomonadota</taxon>
        <taxon>Betaproteobacteria</taxon>
        <taxon>Burkholderiales</taxon>
        <taxon>Comamonadaceae</taxon>
        <taxon>Comamonas</taxon>
    </lineage>
</organism>
<sequence length="114" mass="12642">MSPDDWDLLYQLTAIVGLTIITVVTRAFFMIPKNELPLPDWLKRGLKYAPLAALMAVIAPELLMVKGELTDTLLDARIPAVICATIYYFKKRGILGTIVVGMAVYLPLHIGLGW</sequence>
<gene>
    <name evidence="2" type="ORF">HS961_03945</name>
</gene>
<dbReference type="EMBL" id="CP058554">
    <property type="protein sequence ID" value="QMV72055.1"/>
    <property type="molecule type" value="Genomic_DNA"/>
</dbReference>
<feature type="transmembrane region" description="Helical" evidence="1">
    <location>
        <begin position="94"/>
        <end position="112"/>
    </location>
</feature>
<proteinExistence type="predicted"/>
<protein>
    <submittedName>
        <fullName evidence="2">AzlD domain-containing protein</fullName>
    </submittedName>
</protein>
<name>A0A7G5EDI0_9BURK</name>
<dbReference type="RefSeq" id="WP_182326479.1">
    <property type="nucleotide sequence ID" value="NZ_CP058554.1"/>
</dbReference>
<dbReference type="KEGG" id="cpis:HS961_03945"/>
<dbReference type="Proteomes" id="UP000515240">
    <property type="component" value="Chromosome"/>
</dbReference>
<dbReference type="AlphaFoldDB" id="A0A7G5EDI0"/>
<evidence type="ECO:0000256" key="1">
    <source>
        <dbReference type="SAM" id="Phobius"/>
    </source>
</evidence>
<accession>A0A7G5EDI0</accession>
<feature type="transmembrane region" description="Helical" evidence="1">
    <location>
        <begin position="12"/>
        <end position="29"/>
    </location>
</feature>
<dbReference type="Pfam" id="PF05437">
    <property type="entry name" value="AzlD"/>
    <property type="match status" value="1"/>
</dbReference>
<dbReference type="InterPro" id="IPR008407">
    <property type="entry name" value="Brnchd-chn_aa_trnsp_AzlD"/>
</dbReference>
<keyword evidence="1" id="KW-1133">Transmembrane helix</keyword>
<evidence type="ECO:0000313" key="2">
    <source>
        <dbReference type="EMBL" id="QMV72055.1"/>
    </source>
</evidence>
<keyword evidence="1" id="KW-0812">Transmembrane</keyword>
<evidence type="ECO:0000313" key="3">
    <source>
        <dbReference type="Proteomes" id="UP000515240"/>
    </source>
</evidence>